<accession>X0TIH9</accession>
<dbReference type="EMBL" id="BARS01017733">
    <property type="protein sequence ID" value="GAF87066.1"/>
    <property type="molecule type" value="Genomic_DNA"/>
</dbReference>
<sequence>MHSPTRRRFNEIKKLKRKERKRREGMVECRGKILKRGDRVPCGYALYPKSQDPDSIITCHRCGTGHIKSATGWITFKEDAMAKGKL</sequence>
<dbReference type="AlphaFoldDB" id="X0TIH9"/>
<name>X0TIH9_9ZZZZ</name>
<gene>
    <name evidence="2" type="ORF">S01H1_28965</name>
</gene>
<reference evidence="2" key="1">
    <citation type="journal article" date="2014" name="Front. Microbiol.">
        <title>High frequency of phylogenetically diverse reductive dehalogenase-homologous genes in deep subseafloor sedimentary metagenomes.</title>
        <authorList>
            <person name="Kawai M."/>
            <person name="Futagami T."/>
            <person name="Toyoda A."/>
            <person name="Takaki Y."/>
            <person name="Nishi S."/>
            <person name="Hori S."/>
            <person name="Arai W."/>
            <person name="Tsubouchi T."/>
            <person name="Morono Y."/>
            <person name="Uchiyama I."/>
            <person name="Ito T."/>
            <person name="Fujiyama A."/>
            <person name="Inagaki F."/>
            <person name="Takami H."/>
        </authorList>
    </citation>
    <scope>NUCLEOTIDE SEQUENCE</scope>
    <source>
        <strain evidence="2">Expedition CK06-06</strain>
    </source>
</reference>
<evidence type="ECO:0000313" key="2">
    <source>
        <dbReference type="EMBL" id="GAF87066.1"/>
    </source>
</evidence>
<comment type="caution">
    <text evidence="2">The sequence shown here is derived from an EMBL/GenBank/DDBJ whole genome shotgun (WGS) entry which is preliminary data.</text>
</comment>
<evidence type="ECO:0000256" key="1">
    <source>
        <dbReference type="SAM" id="MobiDB-lite"/>
    </source>
</evidence>
<feature type="region of interest" description="Disordered" evidence="1">
    <location>
        <begin position="1"/>
        <end position="20"/>
    </location>
</feature>
<protein>
    <submittedName>
        <fullName evidence="2">Uncharacterized protein</fullName>
    </submittedName>
</protein>
<organism evidence="2">
    <name type="scientific">marine sediment metagenome</name>
    <dbReference type="NCBI Taxonomy" id="412755"/>
    <lineage>
        <taxon>unclassified sequences</taxon>
        <taxon>metagenomes</taxon>
        <taxon>ecological metagenomes</taxon>
    </lineage>
</organism>
<proteinExistence type="predicted"/>